<dbReference type="Pfam" id="PF03571">
    <property type="entry name" value="Peptidase_M49"/>
    <property type="match status" value="1"/>
</dbReference>
<dbReference type="FunFam" id="3.30.540.30:FF:000001">
    <property type="entry name" value="Dipeptidyl peptidase 3"/>
    <property type="match status" value="1"/>
</dbReference>
<evidence type="ECO:0000256" key="11">
    <source>
        <dbReference type="ARBA" id="ARBA00022801"/>
    </source>
</evidence>
<gene>
    <name evidence="16" type="ORF">APAL1065_LOCUS14240</name>
</gene>
<keyword evidence="7" id="KW-0031">Aminopeptidase</keyword>
<dbReference type="GO" id="GO:0004177">
    <property type="term" value="F:aminopeptidase activity"/>
    <property type="evidence" value="ECO:0007669"/>
    <property type="project" value="UniProtKB-KW"/>
</dbReference>
<comment type="similarity">
    <text evidence="4">Belongs to the peptidase M49 family.</text>
</comment>
<evidence type="ECO:0000256" key="1">
    <source>
        <dbReference type="ARBA" id="ARBA00001336"/>
    </source>
</evidence>
<keyword evidence="9" id="KW-0645">Protease</keyword>
<comment type="cofactor">
    <cofactor evidence="2">
        <name>Zn(2+)</name>
        <dbReference type="ChEBI" id="CHEBI:29105"/>
    </cofactor>
</comment>
<keyword evidence="11" id="KW-0378">Hydrolase</keyword>
<dbReference type="Gene3D" id="3.30.540.30">
    <property type="match status" value="2"/>
</dbReference>
<dbReference type="EC" id="3.4.14.4" evidence="5"/>
<dbReference type="GO" id="GO:0005737">
    <property type="term" value="C:cytoplasm"/>
    <property type="evidence" value="ECO:0007669"/>
    <property type="project" value="UniProtKB-SubCell"/>
</dbReference>
<evidence type="ECO:0000256" key="10">
    <source>
        <dbReference type="ARBA" id="ARBA00022723"/>
    </source>
</evidence>
<organism evidence="16">
    <name type="scientific">Entomoneis paludosa</name>
    <dbReference type="NCBI Taxonomy" id="265537"/>
    <lineage>
        <taxon>Eukaryota</taxon>
        <taxon>Sar</taxon>
        <taxon>Stramenopiles</taxon>
        <taxon>Ochrophyta</taxon>
        <taxon>Bacillariophyta</taxon>
        <taxon>Bacillariophyceae</taxon>
        <taxon>Bacillariophycidae</taxon>
        <taxon>Entomoneidaceae</taxon>
        <taxon>Entomoneis</taxon>
    </lineage>
</organism>
<evidence type="ECO:0000256" key="14">
    <source>
        <dbReference type="ARBA" id="ARBA00031288"/>
    </source>
</evidence>
<keyword evidence="12" id="KW-0862">Zinc</keyword>
<evidence type="ECO:0000256" key="9">
    <source>
        <dbReference type="ARBA" id="ARBA00022670"/>
    </source>
</evidence>
<dbReference type="InterPro" id="IPR039461">
    <property type="entry name" value="Peptidase_M49"/>
</dbReference>
<evidence type="ECO:0000256" key="5">
    <source>
        <dbReference type="ARBA" id="ARBA00012063"/>
    </source>
</evidence>
<dbReference type="GO" id="GO:0008239">
    <property type="term" value="F:dipeptidyl-peptidase activity"/>
    <property type="evidence" value="ECO:0007669"/>
    <property type="project" value="UniProtKB-EC"/>
</dbReference>
<reference evidence="16" key="1">
    <citation type="submission" date="2021-01" db="EMBL/GenBank/DDBJ databases">
        <authorList>
            <person name="Corre E."/>
            <person name="Pelletier E."/>
            <person name="Niang G."/>
            <person name="Scheremetjew M."/>
            <person name="Finn R."/>
            <person name="Kale V."/>
            <person name="Holt S."/>
            <person name="Cochrane G."/>
            <person name="Meng A."/>
            <person name="Brown T."/>
            <person name="Cohen L."/>
        </authorList>
    </citation>
    <scope>NUCLEOTIDE SEQUENCE</scope>
    <source>
        <strain evidence="16">CCMP125</strain>
    </source>
</reference>
<keyword evidence="8" id="KW-0963">Cytoplasm</keyword>
<dbReference type="GO" id="GO:0006508">
    <property type="term" value="P:proteolysis"/>
    <property type="evidence" value="ECO:0007669"/>
    <property type="project" value="UniProtKB-KW"/>
</dbReference>
<protein>
    <recommendedName>
        <fullName evidence="6">Dipeptidyl peptidase 3</fullName>
        <ecNumber evidence="5">3.4.14.4</ecNumber>
    </recommendedName>
    <alternativeName>
        <fullName evidence="14">Dipeptidyl aminopeptidase III</fullName>
    </alternativeName>
    <alternativeName>
        <fullName evidence="15">Dipeptidyl peptidase III</fullName>
    </alternativeName>
</protein>
<dbReference type="GO" id="GO:0008237">
    <property type="term" value="F:metallopeptidase activity"/>
    <property type="evidence" value="ECO:0007669"/>
    <property type="project" value="UniProtKB-KW"/>
</dbReference>
<evidence type="ECO:0000256" key="12">
    <source>
        <dbReference type="ARBA" id="ARBA00022833"/>
    </source>
</evidence>
<dbReference type="PANTHER" id="PTHR23422:SF11">
    <property type="entry name" value="DIPEPTIDYL PEPTIDASE 3"/>
    <property type="match status" value="1"/>
</dbReference>
<evidence type="ECO:0000256" key="2">
    <source>
        <dbReference type="ARBA" id="ARBA00001947"/>
    </source>
</evidence>
<dbReference type="GO" id="GO:0046872">
    <property type="term" value="F:metal ion binding"/>
    <property type="evidence" value="ECO:0007669"/>
    <property type="project" value="UniProtKB-KW"/>
</dbReference>
<evidence type="ECO:0000256" key="15">
    <source>
        <dbReference type="ARBA" id="ARBA00032119"/>
    </source>
</evidence>
<evidence type="ECO:0000256" key="8">
    <source>
        <dbReference type="ARBA" id="ARBA00022490"/>
    </source>
</evidence>
<dbReference type="FunFam" id="3.30.540.30:FF:000002">
    <property type="entry name" value="Dipeptidyl peptidase 3"/>
    <property type="match status" value="1"/>
</dbReference>
<proteinExistence type="inferred from homology"/>
<evidence type="ECO:0000256" key="6">
    <source>
        <dbReference type="ARBA" id="ARBA00014713"/>
    </source>
</evidence>
<comment type="subcellular location">
    <subcellularLocation>
        <location evidence="3">Cytoplasm</location>
    </subcellularLocation>
</comment>
<comment type="catalytic activity">
    <reaction evidence="1">
        <text>Release of an N-terminal dipeptide from a peptide comprising four or more residues, with broad specificity. Also acts on dipeptidyl 2-naphthylamides.</text>
        <dbReference type="EC" id="3.4.14.4"/>
    </reaction>
</comment>
<keyword evidence="13" id="KW-0482">Metalloprotease</keyword>
<keyword evidence="10" id="KW-0479">Metal-binding</keyword>
<dbReference type="EMBL" id="HBHT01021232">
    <property type="protein sequence ID" value="CAD9970726.1"/>
    <property type="molecule type" value="Transcribed_RNA"/>
</dbReference>
<evidence type="ECO:0000256" key="7">
    <source>
        <dbReference type="ARBA" id="ARBA00022438"/>
    </source>
</evidence>
<evidence type="ECO:0000256" key="3">
    <source>
        <dbReference type="ARBA" id="ARBA00004496"/>
    </source>
</evidence>
<evidence type="ECO:0000313" key="16">
    <source>
        <dbReference type="EMBL" id="CAD9970726.1"/>
    </source>
</evidence>
<dbReference type="AlphaFoldDB" id="A0A7S3DR98"/>
<sequence>MESKGQSPYNTRLFKTGEQSYTVKVASAESKTEPVQNFAGSKFCVEYGDHGPLMQRIVDNLQKAAEHAASDTQKFMLLEYCKSFSTGSIEAHKEGSRHWIRDVGPAVESYIGFIESYRDPSGLRGEWEGFVSCVNKEVSAKFQVLVDSAPELLQLMPWSSDFEKATFQRPDFTSLEVLAFGSSGVPAGINIPNYDDIRQNEGFKNVSLGNVLQASYGGSASDKPVTFVSDQDQELFKTLKGPAFEVQVGVHELLGHGSGRLYHKNSQETKAFVEKKIASPWAEGKILDGPFYDEGSTWDSAFGKIASPYEECRAECCGIYLCLEKQVLEVFGHSDVVEGQVHDIVYTNWLLMVRAGLTGLEFYTPETGAWRQAHMNARYVILRVLLEAGQGLVKLEVNEANDDVTIQLDRSLIPTVGKTAIGEFLNKLQIFKSLGDVANGSKMFGDYSKVPEEMANLRRIVMARKEPRKLLVQPHMSRNDETKQCSIVEFEESPEGMIASFVSRFPAVDNDLWALYEAEADAMKNQ</sequence>
<evidence type="ECO:0000256" key="13">
    <source>
        <dbReference type="ARBA" id="ARBA00023049"/>
    </source>
</evidence>
<name>A0A7S3DR98_9STRA</name>
<dbReference type="PANTHER" id="PTHR23422">
    <property type="entry name" value="DIPEPTIDYL PEPTIDASE III-RELATED"/>
    <property type="match status" value="1"/>
</dbReference>
<evidence type="ECO:0000256" key="4">
    <source>
        <dbReference type="ARBA" id="ARBA00010200"/>
    </source>
</evidence>
<accession>A0A7S3DR98</accession>